<dbReference type="GO" id="GO:0005886">
    <property type="term" value="C:plasma membrane"/>
    <property type="evidence" value="ECO:0007669"/>
    <property type="project" value="UniProtKB-SubCell"/>
</dbReference>
<feature type="transmembrane region" description="Helical" evidence="9">
    <location>
        <begin position="171"/>
        <end position="192"/>
    </location>
</feature>
<evidence type="ECO:0000256" key="3">
    <source>
        <dbReference type="ARBA" id="ARBA00022475"/>
    </source>
</evidence>
<dbReference type="Proteomes" id="UP000198893">
    <property type="component" value="Unassembled WGS sequence"/>
</dbReference>
<dbReference type="STRING" id="569882.SAMN04490248_106114"/>
<evidence type="ECO:0000256" key="4">
    <source>
        <dbReference type="ARBA" id="ARBA00022519"/>
    </source>
</evidence>
<protein>
    <submittedName>
        <fullName evidence="10">Uncharacterized protein</fullName>
    </submittedName>
</protein>
<comment type="similarity">
    <text evidence="8">Belongs to the TsuA/YedE (TC 9.B.102) family.</text>
</comment>
<keyword evidence="5 9" id="KW-0812">Transmembrane</keyword>
<evidence type="ECO:0000256" key="8">
    <source>
        <dbReference type="ARBA" id="ARBA00035655"/>
    </source>
</evidence>
<comment type="subcellular location">
    <subcellularLocation>
        <location evidence="1">Cell inner membrane</location>
        <topology evidence="1">Multi-pass membrane protein</topology>
    </subcellularLocation>
</comment>
<feature type="transmembrane region" description="Helical" evidence="9">
    <location>
        <begin position="258"/>
        <end position="278"/>
    </location>
</feature>
<evidence type="ECO:0000256" key="1">
    <source>
        <dbReference type="ARBA" id="ARBA00004429"/>
    </source>
</evidence>
<dbReference type="AlphaFoldDB" id="A0A1H8QDS1"/>
<dbReference type="EMBL" id="FODS01000006">
    <property type="protein sequence ID" value="SEO52151.1"/>
    <property type="molecule type" value="Genomic_DNA"/>
</dbReference>
<evidence type="ECO:0000256" key="2">
    <source>
        <dbReference type="ARBA" id="ARBA00022448"/>
    </source>
</evidence>
<evidence type="ECO:0000256" key="7">
    <source>
        <dbReference type="ARBA" id="ARBA00023136"/>
    </source>
</evidence>
<feature type="transmembrane region" description="Helical" evidence="9">
    <location>
        <begin position="204"/>
        <end position="225"/>
    </location>
</feature>
<dbReference type="PANTHER" id="PTHR30574:SF1">
    <property type="entry name" value="SULPHUR TRANSPORT DOMAIN-CONTAINING PROTEIN"/>
    <property type="match status" value="1"/>
</dbReference>
<gene>
    <name evidence="10" type="ORF">SAMN04490248_106114</name>
</gene>
<keyword evidence="4" id="KW-0997">Cell inner membrane</keyword>
<dbReference type="InterPro" id="IPR007272">
    <property type="entry name" value="Sulf_transp_TsuA/YedE"/>
</dbReference>
<keyword evidence="3" id="KW-1003">Cell membrane</keyword>
<organism evidence="10 11">
    <name type="scientific">Salinihabitans flavidus</name>
    <dbReference type="NCBI Taxonomy" id="569882"/>
    <lineage>
        <taxon>Bacteria</taxon>
        <taxon>Pseudomonadati</taxon>
        <taxon>Pseudomonadota</taxon>
        <taxon>Alphaproteobacteria</taxon>
        <taxon>Rhodobacterales</taxon>
        <taxon>Roseobacteraceae</taxon>
        <taxon>Salinihabitans</taxon>
    </lineage>
</organism>
<dbReference type="PANTHER" id="PTHR30574">
    <property type="entry name" value="INNER MEMBRANE PROTEIN YEDE"/>
    <property type="match status" value="1"/>
</dbReference>
<proteinExistence type="inferred from homology"/>
<reference evidence="10 11" key="1">
    <citation type="submission" date="2016-10" db="EMBL/GenBank/DDBJ databases">
        <authorList>
            <person name="de Groot N.N."/>
        </authorList>
    </citation>
    <scope>NUCLEOTIDE SEQUENCE [LARGE SCALE GENOMIC DNA]</scope>
    <source>
        <strain evidence="10 11">DSM 27842</strain>
    </source>
</reference>
<feature type="transmembrane region" description="Helical" evidence="9">
    <location>
        <begin position="298"/>
        <end position="319"/>
    </location>
</feature>
<keyword evidence="6 9" id="KW-1133">Transmembrane helix</keyword>
<name>A0A1H8QDS1_9RHOB</name>
<accession>A0A1H8QDS1</accession>
<keyword evidence="11" id="KW-1185">Reference proteome</keyword>
<dbReference type="OrthoDB" id="7984363at2"/>
<dbReference type="Pfam" id="PF04143">
    <property type="entry name" value="Sulf_transp"/>
    <property type="match status" value="1"/>
</dbReference>
<feature type="transmembrane region" description="Helical" evidence="9">
    <location>
        <begin position="87"/>
        <end position="110"/>
    </location>
</feature>
<feature type="transmembrane region" description="Helical" evidence="9">
    <location>
        <begin position="325"/>
        <end position="344"/>
    </location>
</feature>
<evidence type="ECO:0000256" key="5">
    <source>
        <dbReference type="ARBA" id="ARBA00022692"/>
    </source>
</evidence>
<sequence length="355" mass="36888">MLELLEFVGESNLVALFGAAGGLMLGLAARLGRFCTMGAIEDMLYGGSSTRIRMWALAIGAAVLGSFTLLGTGFLKPELSYYLSIRWMPMASILGGLMFGYGMALAGNCGYGSIARLGGGDLRAFVIVLVMGVSAYAVLAGPLAPLRNWAFPQVDVTTHTPPGIAHIAGDWLNLSPVPIGLAIGALICIGALASRDLWAKPQSIFWSLVVALAVITGWAGSQWVFSNGFDALPVVSHSFSAPVGESIVYAMSGSVRPLSFAVGSVAGVWVGAFIGSLIKGHFRWEACEDPRELRRQILGAVIMGAGAVLALGCTVGQGITAFSLLSLSAPVTVLSILIGAAIGLRQLIEGFQPAE</sequence>
<feature type="transmembrane region" description="Helical" evidence="9">
    <location>
        <begin position="122"/>
        <end position="144"/>
    </location>
</feature>
<evidence type="ECO:0000256" key="6">
    <source>
        <dbReference type="ARBA" id="ARBA00022989"/>
    </source>
</evidence>
<evidence type="ECO:0000256" key="9">
    <source>
        <dbReference type="SAM" id="Phobius"/>
    </source>
</evidence>
<evidence type="ECO:0000313" key="10">
    <source>
        <dbReference type="EMBL" id="SEO52151.1"/>
    </source>
</evidence>
<keyword evidence="7 9" id="KW-0472">Membrane</keyword>
<evidence type="ECO:0000313" key="11">
    <source>
        <dbReference type="Proteomes" id="UP000198893"/>
    </source>
</evidence>
<keyword evidence="2" id="KW-0813">Transport</keyword>
<feature type="transmembrane region" description="Helical" evidence="9">
    <location>
        <begin position="12"/>
        <end position="31"/>
    </location>
</feature>
<feature type="transmembrane region" description="Helical" evidence="9">
    <location>
        <begin position="52"/>
        <end position="75"/>
    </location>
</feature>